<organism evidence="1 2">
    <name type="scientific">Spirosoma endbachense</name>
    <dbReference type="NCBI Taxonomy" id="2666025"/>
    <lineage>
        <taxon>Bacteria</taxon>
        <taxon>Pseudomonadati</taxon>
        <taxon>Bacteroidota</taxon>
        <taxon>Cytophagia</taxon>
        <taxon>Cytophagales</taxon>
        <taxon>Cytophagaceae</taxon>
        <taxon>Spirosoma</taxon>
    </lineage>
</organism>
<name>A0A6P1W3L1_9BACT</name>
<sequence>MKQLLLTALFSILTLGLFNCKKTDVDAPAQTVTGCKLTQLDRGNGNKHIYEYNAAGYISQMTIHFQGASGTGKKEVYVYSFTYNSDNQITGASITIDGQKPTQITDWGVGDAVSFKWNNGKLTQVLDQLGSKTILTTTVSYDNQGRIVRLKAEPVPEWGDPFEKEFMYDAQGNFKSNYYEGGDLIQYEAITIDPATKSAESLQAAHGLPYDIFNVNPWRANTSQQIDGYELDKAGKFALAYTVKTTNLVKNSANVATSQTFDDNGKQRIMTFTLADCQ</sequence>
<dbReference type="Proteomes" id="UP000464577">
    <property type="component" value="Chromosome"/>
</dbReference>
<gene>
    <name evidence="1" type="ORF">GJR95_35575</name>
</gene>
<reference evidence="1 2" key="1">
    <citation type="submission" date="2019-11" db="EMBL/GenBank/DDBJ databases">
        <title>Spirosoma endbachense sp. nov., isolated from a natural salt meadow.</title>
        <authorList>
            <person name="Rojas J."/>
            <person name="Ambika Manirajan B."/>
            <person name="Ratering S."/>
            <person name="Suarez C."/>
            <person name="Geissler-Plaum R."/>
            <person name="Schnell S."/>
        </authorList>
    </citation>
    <scope>NUCLEOTIDE SEQUENCE [LARGE SCALE GENOMIC DNA]</scope>
    <source>
        <strain evidence="1 2">I-24</strain>
    </source>
</reference>
<keyword evidence="2" id="KW-1185">Reference proteome</keyword>
<proteinExistence type="predicted"/>
<protein>
    <submittedName>
        <fullName evidence="1">DUF4595 domain-containing protein</fullName>
    </submittedName>
</protein>
<dbReference type="RefSeq" id="WP_162390404.1">
    <property type="nucleotide sequence ID" value="NZ_CP045997.1"/>
</dbReference>
<dbReference type="Gene3D" id="2.180.10.10">
    <property type="entry name" value="RHS repeat-associated core"/>
    <property type="match status" value="1"/>
</dbReference>
<evidence type="ECO:0000313" key="1">
    <source>
        <dbReference type="EMBL" id="QHW00014.1"/>
    </source>
</evidence>
<dbReference type="EMBL" id="CP045997">
    <property type="protein sequence ID" value="QHW00014.1"/>
    <property type="molecule type" value="Genomic_DNA"/>
</dbReference>
<accession>A0A6P1W3L1</accession>
<dbReference type="KEGG" id="senf:GJR95_35575"/>
<dbReference type="AlphaFoldDB" id="A0A6P1W3L1"/>
<evidence type="ECO:0000313" key="2">
    <source>
        <dbReference type="Proteomes" id="UP000464577"/>
    </source>
</evidence>